<dbReference type="InterPro" id="IPR002346">
    <property type="entry name" value="Mopterin_DH_FAD-bd"/>
</dbReference>
<dbReference type="InterPro" id="IPR036318">
    <property type="entry name" value="FAD-bd_PCMH-like_sf"/>
</dbReference>
<dbReference type="InterPro" id="IPR051312">
    <property type="entry name" value="Diverse_Substr_Oxidored"/>
</dbReference>
<keyword evidence="3 5" id="KW-0560">Oxidoreductase</keyword>
<dbReference type="InterPro" id="IPR036683">
    <property type="entry name" value="CO_DH_flav_C_dom_sf"/>
</dbReference>
<dbReference type="PANTHER" id="PTHR42659:SF2">
    <property type="entry name" value="XANTHINE DEHYDROGENASE SUBUNIT C-RELATED"/>
    <property type="match status" value="1"/>
</dbReference>
<dbReference type="InterPro" id="IPR016166">
    <property type="entry name" value="FAD-bd_PCMH"/>
</dbReference>
<dbReference type="InterPro" id="IPR016167">
    <property type="entry name" value="FAD-bd_PCMH_sub1"/>
</dbReference>
<dbReference type="GO" id="GO:0043885">
    <property type="term" value="F:anaerobic carbon-monoxide dehydrogenase activity"/>
    <property type="evidence" value="ECO:0007669"/>
    <property type="project" value="UniProtKB-EC"/>
</dbReference>
<keyword evidence="6" id="KW-1185">Reference proteome</keyword>
<dbReference type="Gene3D" id="3.30.390.50">
    <property type="entry name" value="CO dehydrogenase flavoprotein, C-terminal domain"/>
    <property type="match status" value="1"/>
</dbReference>
<name>A0ABS4QJN9_9NOCA</name>
<dbReference type="EC" id="1.2.7.4" evidence="5"/>
<dbReference type="SMART" id="SM01092">
    <property type="entry name" value="CO_deh_flav_C"/>
    <property type="match status" value="1"/>
</dbReference>
<comment type="caution">
    <text evidence="5">The sequence shown here is derived from an EMBL/GenBank/DDBJ whole genome shotgun (WGS) entry which is preliminary data.</text>
</comment>
<gene>
    <name evidence="5" type="ORF">BJ987_004826</name>
</gene>
<dbReference type="InterPro" id="IPR005107">
    <property type="entry name" value="CO_DH_flav_C"/>
</dbReference>
<dbReference type="EMBL" id="JAGGMR010000001">
    <property type="protein sequence ID" value="MBP2191925.1"/>
    <property type="molecule type" value="Genomic_DNA"/>
</dbReference>
<accession>A0ABS4QJN9</accession>
<keyword evidence="2" id="KW-0274">FAD</keyword>
<evidence type="ECO:0000256" key="2">
    <source>
        <dbReference type="ARBA" id="ARBA00022827"/>
    </source>
</evidence>
<dbReference type="PANTHER" id="PTHR42659">
    <property type="entry name" value="XANTHINE DEHYDROGENASE SUBUNIT C-RELATED"/>
    <property type="match status" value="1"/>
</dbReference>
<feature type="domain" description="FAD-binding PCMH-type" evidence="4">
    <location>
        <begin position="1"/>
        <end position="177"/>
    </location>
</feature>
<dbReference type="Proteomes" id="UP001519325">
    <property type="component" value="Unassembled WGS sequence"/>
</dbReference>
<evidence type="ECO:0000313" key="5">
    <source>
        <dbReference type="EMBL" id="MBP2191925.1"/>
    </source>
</evidence>
<dbReference type="InterPro" id="IPR016169">
    <property type="entry name" value="FAD-bd_PCMH_sub2"/>
</dbReference>
<sequence>MKPAAFTYHVPGTADAAVTLLAELGEEAKFIAGGQSLVPMLALRLAAFEHLIDLRAVAGLRGIEGRADSVWIGAATTHADVGRSAEIRRRVPLLARATPLIGHFQIRNRGTIGGAIAHADAAGEYPAVALALDAELEALSARGRRVLPASGFFTGMWSTALAADELLTGMAFPVWAGRCGFAIEEFARRSGDFALAGAVVAVRLDADSRVDRCAVVVFGLGPTPVRATHTEAELLGREVTAVTAAEVGHSATAELNSIPADLHGSADYRRRLGAVMVARAWRRAAQEASDD</sequence>
<dbReference type="Gene3D" id="3.30.43.10">
    <property type="entry name" value="Uridine Diphospho-n-acetylenolpyruvylglucosamine Reductase, domain 2"/>
    <property type="match status" value="1"/>
</dbReference>
<keyword evidence="1" id="KW-0285">Flavoprotein</keyword>
<dbReference type="Pfam" id="PF03450">
    <property type="entry name" value="CO_deh_flav_C"/>
    <property type="match status" value="1"/>
</dbReference>
<dbReference type="Gene3D" id="3.30.465.10">
    <property type="match status" value="1"/>
</dbReference>
<evidence type="ECO:0000313" key="6">
    <source>
        <dbReference type="Proteomes" id="UP001519325"/>
    </source>
</evidence>
<evidence type="ECO:0000259" key="4">
    <source>
        <dbReference type="PROSITE" id="PS51387"/>
    </source>
</evidence>
<dbReference type="RefSeq" id="WP_209894271.1">
    <property type="nucleotide sequence ID" value="NZ_JAGGMR010000001.1"/>
</dbReference>
<dbReference type="SUPFAM" id="SSF55447">
    <property type="entry name" value="CO dehydrogenase flavoprotein C-terminal domain-like"/>
    <property type="match status" value="1"/>
</dbReference>
<reference evidence="5 6" key="1">
    <citation type="submission" date="2021-03" db="EMBL/GenBank/DDBJ databases">
        <title>Sequencing the genomes of 1000 actinobacteria strains.</title>
        <authorList>
            <person name="Klenk H.-P."/>
        </authorList>
    </citation>
    <scope>NUCLEOTIDE SEQUENCE [LARGE SCALE GENOMIC DNA]</scope>
    <source>
        <strain evidence="5 6">DSM 45516</strain>
    </source>
</reference>
<evidence type="ECO:0000256" key="1">
    <source>
        <dbReference type="ARBA" id="ARBA00022630"/>
    </source>
</evidence>
<dbReference type="SUPFAM" id="SSF56176">
    <property type="entry name" value="FAD-binding/transporter-associated domain-like"/>
    <property type="match status" value="1"/>
</dbReference>
<protein>
    <submittedName>
        <fullName evidence="5">Carbon-monoxide dehydrogenase medium subunit</fullName>
        <ecNumber evidence="5">1.2.7.4</ecNumber>
    </submittedName>
</protein>
<evidence type="ECO:0000256" key="3">
    <source>
        <dbReference type="ARBA" id="ARBA00023002"/>
    </source>
</evidence>
<dbReference type="PROSITE" id="PS51387">
    <property type="entry name" value="FAD_PCMH"/>
    <property type="match status" value="1"/>
</dbReference>
<organism evidence="5 6">
    <name type="scientific">Nocardia goodfellowii</name>
    <dbReference type="NCBI Taxonomy" id="882446"/>
    <lineage>
        <taxon>Bacteria</taxon>
        <taxon>Bacillati</taxon>
        <taxon>Actinomycetota</taxon>
        <taxon>Actinomycetes</taxon>
        <taxon>Mycobacteriales</taxon>
        <taxon>Nocardiaceae</taxon>
        <taxon>Nocardia</taxon>
    </lineage>
</organism>
<dbReference type="Pfam" id="PF00941">
    <property type="entry name" value="FAD_binding_5"/>
    <property type="match status" value="1"/>
</dbReference>
<proteinExistence type="predicted"/>